<keyword evidence="7 11" id="KW-0573">Peptidoglycan synthesis</keyword>
<organism evidence="13 14">
    <name type="scientific">Hoeflea olei</name>
    <dbReference type="NCBI Taxonomy" id="1480615"/>
    <lineage>
        <taxon>Bacteria</taxon>
        <taxon>Pseudomonadati</taxon>
        <taxon>Pseudomonadota</taxon>
        <taxon>Alphaproteobacteria</taxon>
        <taxon>Hyphomicrobiales</taxon>
        <taxon>Rhizobiaceae</taxon>
        <taxon>Hoeflea</taxon>
    </lineage>
</organism>
<name>A0A1C1YXD8_9HYPH</name>
<dbReference type="Pfam" id="PF00912">
    <property type="entry name" value="Transgly"/>
    <property type="match status" value="1"/>
</dbReference>
<dbReference type="Proteomes" id="UP000094795">
    <property type="component" value="Unassembled WGS sequence"/>
</dbReference>
<keyword evidence="10 11" id="KW-0961">Cell wall biogenesis/degradation</keyword>
<comment type="caution">
    <text evidence="13">The sequence shown here is derived from an EMBL/GenBank/DDBJ whole genome shotgun (WGS) entry which is preliminary data.</text>
</comment>
<comment type="catalytic activity">
    <reaction evidence="11">
        <text>[GlcNAc-(1-&gt;4)-Mur2Ac(oyl-L-Ala-gamma-D-Glu-L-Lys-D-Ala-D-Ala)](n)-di-trans,octa-cis-undecaprenyl diphosphate + beta-D-GlcNAc-(1-&gt;4)-Mur2Ac(oyl-L-Ala-gamma-D-Glu-L-Lys-D-Ala-D-Ala)-di-trans,octa-cis-undecaprenyl diphosphate = [GlcNAc-(1-&gt;4)-Mur2Ac(oyl-L-Ala-gamma-D-Glu-L-Lys-D-Ala-D-Ala)](n+1)-di-trans,octa-cis-undecaprenyl diphosphate + di-trans,octa-cis-undecaprenyl diphosphate + H(+)</text>
        <dbReference type="Rhea" id="RHEA:23708"/>
        <dbReference type="Rhea" id="RHEA-COMP:9602"/>
        <dbReference type="Rhea" id="RHEA-COMP:9603"/>
        <dbReference type="ChEBI" id="CHEBI:15378"/>
        <dbReference type="ChEBI" id="CHEBI:58405"/>
        <dbReference type="ChEBI" id="CHEBI:60033"/>
        <dbReference type="ChEBI" id="CHEBI:78435"/>
        <dbReference type="EC" id="2.4.99.28"/>
    </reaction>
</comment>
<dbReference type="EC" id="2.4.99.28" evidence="11"/>
<evidence type="ECO:0000256" key="10">
    <source>
        <dbReference type="ARBA" id="ARBA00023316"/>
    </source>
</evidence>
<comment type="function">
    <text evidence="11">Peptidoglycan polymerase that catalyzes glycan chain elongation from lipid-linked precursors.</text>
</comment>
<evidence type="ECO:0000256" key="6">
    <source>
        <dbReference type="ARBA" id="ARBA00022960"/>
    </source>
</evidence>
<feature type="domain" description="Glycosyl transferase family 51" evidence="12">
    <location>
        <begin position="47"/>
        <end position="210"/>
    </location>
</feature>
<evidence type="ECO:0000256" key="4">
    <source>
        <dbReference type="ARBA" id="ARBA00022679"/>
    </source>
</evidence>
<evidence type="ECO:0000256" key="3">
    <source>
        <dbReference type="ARBA" id="ARBA00022676"/>
    </source>
</evidence>
<evidence type="ECO:0000256" key="11">
    <source>
        <dbReference type="HAMAP-Rule" id="MF_00766"/>
    </source>
</evidence>
<evidence type="ECO:0000313" key="13">
    <source>
        <dbReference type="EMBL" id="OCW58152.1"/>
    </source>
</evidence>
<dbReference type="GO" id="GO:0016763">
    <property type="term" value="F:pentosyltransferase activity"/>
    <property type="evidence" value="ECO:0007669"/>
    <property type="project" value="InterPro"/>
</dbReference>
<dbReference type="SUPFAM" id="SSF53955">
    <property type="entry name" value="Lysozyme-like"/>
    <property type="match status" value="1"/>
</dbReference>
<evidence type="ECO:0000256" key="1">
    <source>
        <dbReference type="ARBA" id="ARBA00022475"/>
    </source>
</evidence>
<dbReference type="InterPro" id="IPR023346">
    <property type="entry name" value="Lysozyme-like_dom_sf"/>
</dbReference>
<proteinExistence type="inferred from homology"/>
<dbReference type="PANTHER" id="PTHR30400:SF0">
    <property type="entry name" value="BIOSYNTHETIC PEPTIDOGLYCAN TRANSGLYCOSYLASE"/>
    <property type="match status" value="1"/>
</dbReference>
<dbReference type="GO" id="GO:0005886">
    <property type="term" value="C:plasma membrane"/>
    <property type="evidence" value="ECO:0007669"/>
    <property type="project" value="UniProtKB-SubCell"/>
</dbReference>
<keyword evidence="5 11" id="KW-0812">Transmembrane</keyword>
<dbReference type="InterPro" id="IPR001264">
    <property type="entry name" value="Glyco_trans_51"/>
</dbReference>
<dbReference type="GO" id="GO:0008360">
    <property type="term" value="P:regulation of cell shape"/>
    <property type="evidence" value="ECO:0007669"/>
    <property type="project" value="UniProtKB-KW"/>
</dbReference>
<comment type="pathway">
    <text evidence="11">Cell wall biogenesis; peptidoglycan biosynthesis.</text>
</comment>
<dbReference type="AlphaFoldDB" id="A0A1C1YXD8"/>
<keyword evidence="9 11" id="KW-0472">Membrane</keyword>
<dbReference type="GO" id="GO:0071555">
    <property type="term" value="P:cell wall organization"/>
    <property type="evidence" value="ECO:0007669"/>
    <property type="project" value="UniProtKB-KW"/>
</dbReference>
<keyword evidence="8 11" id="KW-1133">Transmembrane helix</keyword>
<evidence type="ECO:0000259" key="12">
    <source>
        <dbReference type="Pfam" id="PF00912"/>
    </source>
</evidence>
<keyword evidence="1 11" id="KW-1003">Cell membrane</keyword>
<keyword evidence="3 11" id="KW-0328">Glycosyltransferase</keyword>
<dbReference type="STRING" id="1480615.AWJ14_15965"/>
<dbReference type="EMBL" id="LQZT01000010">
    <property type="protein sequence ID" value="OCW58152.1"/>
    <property type="molecule type" value="Genomic_DNA"/>
</dbReference>
<dbReference type="HAMAP" id="MF_00766">
    <property type="entry name" value="PGT_MtgA"/>
    <property type="match status" value="1"/>
</dbReference>
<dbReference type="Gene3D" id="1.10.3810.10">
    <property type="entry name" value="Biosynthetic peptidoglycan transglycosylase-like"/>
    <property type="match status" value="1"/>
</dbReference>
<keyword evidence="2 11" id="KW-0997">Cell inner membrane</keyword>
<gene>
    <name evidence="11" type="primary">mtgA</name>
    <name evidence="13" type="ORF">AWJ14_15965</name>
</gene>
<comment type="similarity">
    <text evidence="11">Belongs to the glycosyltransferase 51 family.</text>
</comment>
<dbReference type="GO" id="GO:0008955">
    <property type="term" value="F:peptidoglycan glycosyltransferase activity"/>
    <property type="evidence" value="ECO:0007669"/>
    <property type="project" value="UniProtKB-UniRule"/>
</dbReference>
<dbReference type="UniPathway" id="UPA00219"/>
<evidence type="ECO:0000256" key="9">
    <source>
        <dbReference type="ARBA" id="ARBA00023136"/>
    </source>
</evidence>
<dbReference type="RefSeq" id="WP_066177385.1">
    <property type="nucleotide sequence ID" value="NZ_LQZT01000010.1"/>
</dbReference>
<sequence>MWWRLGKWLVLLLLAVVALPYLLIPLYALPQIRPVSTLMLGEVLTGRAYERQWVGFDDIAPVLVQSVMMSEDGKYCTHSGIDWEALNMVIDNALEGEATRGASTIAMQTAKNLFLPSSRTVVRKALEIPLAMWMDAVWSKRRLMEIYLNVAEWAPGIYGAEAAAQAYFGVPAAKLSPRQSALMAVTLPNPIRRNAADPSAAMRKLARVIEQRARQSGAYIKCLYD</sequence>
<evidence type="ECO:0000256" key="2">
    <source>
        <dbReference type="ARBA" id="ARBA00022519"/>
    </source>
</evidence>
<dbReference type="NCBIfam" id="TIGR02070">
    <property type="entry name" value="mono_pep_trsgly"/>
    <property type="match status" value="1"/>
</dbReference>
<keyword evidence="14" id="KW-1185">Reference proteome</keyword>
<evidence type="ECO:0000256" key="7">
    <source>
        <dbReference type="ARBA" id="ARBA00022984"/>
    </source>
</evidence>
<comment type="subcellular location">
    <subcellularLocation>
        <location evidence="11">Cell inner membrane</location>
        <topology evidence="11">Single-pass membrane protein</topology>
    </subcellularLocation>
</comment>
<keyword evidence="4 11" id="KW-0808">Transferase</keyword>
<dbReference type="InterPro" id="IPR036950">
    <property type="entry name" value="PBP_transglycosylase"/>
</dbReference>
<dbReference type="GO" id="GO:0009274">
    <property type="term" value="C:peptidoglycan-based cell wall"/>
    <property type="evidence" value="ECO:0007669"/>
    <property type="project" value="InterPro"/>
</dbReference>
<accession>A0A1C1YXD8</accession>
<keyword evidence="6 11" id="KW-0133">Cell shape</keyword>
<protein>
    <recommendedName>
        <fullName evidence="11">Biosynthetic peptidoglycan transglycosylase</fullName>
        <ecNumber evidence="11">2.4.99.28</ecNumber>
    </recommendedName>
    <alternativeName>
        <fullName evidence="11">Glycan polymerase</fullName>
    </alternativeName>
    <alternativeName>
        <fullName evidence="11">Peptidoglycan glycosyltransferase MtgA</fullName>
        <shortName evidence="11">PGT</shortName>
    </alternativeName>
</protein>
<dbReference type="InterPro" id="IPR011812">
    <property type="entry name" value="Pep_trsgly"/>
</dbReference>
<reference evidence="13 14" key="1">
    <citation type="submission" date="2015-12" db="EMBL/GenBank/DDBJ databases">
        <authorList>
            <person name="Shamseldin A."/>
            <person name="Moawad H."/>
            <person name="Abd El-Rahim W.M."/>
            <person name="Sadowsky M.J."/>
        </authorList>
    </citation>
    <scope>NUCLEOTIDE SEQUENCE [LARGE SCALE GENOMIC DNA]</scope>
    <source>
        <strain evidence="13 14">JC234</strain>
    </source>
</reference>
<evidence type="ECO:0000256" key="5">
    <source>
        <dbReference type="ARBA" id="ARBA00022692"/>
    </source>
</evidence>
<dbReference type="PANTHER" id="PTHR30400">
    <property type="entry name" value="MONOFUNCTIONAL BIOSYNTHETIC PEPTIDOGLYCAN TRANSGLYCOSYLASE"/>
    <property type="match status" value="1"/>
</dbReference>
<evidence type="ECO:0000313" key="14">
    <source>
        <dbReference type="Proteomes" id="UP000094795"/>
    </source>
</evidence>
<dbReference type="GO" id="GO:0009252">
    <property type="term" value="P:peptidoglycan biosynthetic process"/>
    <property type="evidence" value="ECO:0007669"/>
    <property type="project" value="UniProtKB-UniRule"/>
</dbReference>
<evidence type="ECO:0000256" key="8">
    <source>
        <dbReference type="ARBA" id="ARBA00022989"/>
    </source>
</evidence>